<dbReference type="SUPFAM" id="SSF46785">
    <property type="entry name" value="Winged helix' DNA-binding domain"/>
    <property type="match status" value="1"/>
</dbReference>
<keyword evidence="5" id="KW-0804">Transcription</keyword>
<dbReference type="InterPro" id="IPR036388">
    <property type="entry name" value="WH-like_DNA-bd_sf"/>
</dbReference>
<dbReference type="InterPro" id="IPR000847">
    <property type="entry name" value="LysR_HTH_N"/>
</dbReference>
<evidence type="ECO:0000313" key="7">
    <source>
        <dbReference type="EMBL" id="PLR31629.1"/>
    </source>
</evidence>
<keyword evidence="4" id="KW-0238">DNA-binding</keyword>
<evidence type="ECO:0000313" key="8">
    <source>
        <dbReference type="Proteomes" id="UP000234240"/>
    </source>
</evidence>
<proteinExistence type="inferred from homology"/>
<organism evidence="7 8">
    <name type="scientific">Chimaeribacter californicus</name>
    <dbReference type="NCBI Taxonomy" id="2060067"/>
    <lineage>
        <taxon>Bacteria</taxon>
        <taxon>Pseudomonadati</taxon>
        <taxon>Pseudomonadota</taxon>
        <taxon>Gammaproteobacteria</taxon>
        <taxon>Enterobacterales</taxon>
        <taxon>Yersiniaceae</taxon>
        <taxon>Chimaeribacter</taxon>
    </lineage>
</organism>
<evidence type="ECO:0000256" key="1">
    <source>
        <dbReference type="ARBA" id="ARBA00009437"/>
    </source>
</evidence>
<dbReference type="GO" id="GO:0003700">
    <property type="term" value="F:DNA-binding transcription factor activity"/>
    <property type="evidence" value="ECO:0007669"/>
    <property type="project" value="InterPro"/>
</dbReference>
<dbReference type="EMBL" id="PJZF01000024">
    <property type="protein sequence ID" value="PLR31629.1"/>
    <property type="molecule type" value="Genomic_DNA"/>
</dbReference>
<dbReference type="GO" id="GO:0032993">
    <property type="term" value="C:protein-DNA complex"/>
    <property type="evidence" value="ECO:0007669"/>
    <property type="project" value="TreeGrafter"/>
</dbReference>
<gene>
    <name evidence="7" type="ORF">CYR55_20070</name>
</gene>
<dbReference type="PROSITE" id="PS50931">
    <property type="entry name" value="HTH_LYSR"/>
    <property type="match status" value="1"/>
</dbReference>
<keyword evidence="8" id="KW-1185">Reference proteome</keyword>
<evidence type="ECO:0000259" key="6">
    <source>
        <dbReference type="PROSITE" id="PS50931"/>
    </source>
</evidence>
<dbReference type="GO" id="GO:0003677">
    <property type="term" value="F:DNA binding"/>
    <property type="evidence" value="ECO:0007669"/>
    <property type="project" value="UniProtKB-KW"/>
</dbReference>
<evidence type="ECO:0000256" key="3">
    <source>
        <dbReference type="ARBA" id="ARBA00023015"/>
    </source>
</evidence>
<dbReference type="OrthoDB" id="6804990at2"/>
<dbReference type="RefSeq" id="WP_101818119.1">
    <property type="nucleotide sequence ID" value="NZ_PJZF01000024.1"/>
</dbReference>
<comment type="similarity">
    <text evidence="1">Belongs to the LysR transcriptional regulatory family.</text>
</comment>
<keyword evidence="3" id="KW-0805">Transcription regulation</keyword>
<reference evidence="7 8" key="1">
    <citation type="submission" date="2017-12" db="EMBL/GenBank/DDBJ databases">
        <title>Characterization of six clinical isolates of Enterochimera gen. nov., a novel genus of the Yersiniaciae family and the three species Enterochimera arupensis sp. nov., Enterochimera coloradensis sp. nov, and Enterochimera californica sp. nov.</title>
        <authorList>
            <person name="Rossi A."/>
            <person name="Fisher M."/>
        </authorList>
    </citation>
    <scope>NUCLEOTIDE SEQUENCE [LARGE SCALE GENOMIC DNA]</scope>
    <source>
        <strain evidence="8">2015-Iso6</strain>
    </source>
</reference>
<evidence type="ECO:0000256" key="4">
    <source>
        <dbReference type="ARBA" id="ARBA00023125"/>
    </source>
</evidence>
<dbReference type="PANTHER" id="PTHR30346:SF27">
    <property type="entry name" value="HTH-TYPE TRANSCRIPTIONAL REGULATOR XAPR"/>
    <property type="match status" value="1"/>
</dbReference>
<dbReference type="NCBIfam" id="NF007439">
    <property type="entry name" value="PRK09986.1"/>
    <property type="match status" value="1"/>
</dbReference>
<dbReference type="Pfam" id="PF03466">
    <property type="entry name" value="LysR_substrate"/>
    <property type="match status" value="1"/>
</dbReference>
<dbReference type="Pfam" id="PF00126">
    <property type="entry name" value="HTH_1"/>
    <property type="match status" value="1"/>
</dbReference>
<keyword evidence="2" id="KW-0678">Repressor</keyword>
<name>A0A2N5DWK0_9GAMM</name>
<dbReference type="InterPro" id="IPR005119">
    <property type="entry name" value="LysR_subst-bd"/>
</dbReference>
<dbReference type="Gene3D" id="3.40.190.10">
    <property type="entry name" value="Periplasmic binding protein-like II"/>
    <property type="match status" value="2"/>
</dbReference>
<dbReference type="InterPro" id="IPR036390">
    <property type="entry name" value="WH_DNA-bd_sf"/>
</dbReference>
<comment type="caution">
    <text evidence="7">The sequence shown here is derived from an EMBL/GenBank/DDBJ whole genome shotgun (WGS) entry which is preliminary data.</text>
</comment>
<sequence length="294" mass="32923">MEHVFRTDLKLLRYFLAVAEELHFGRAAARLNMSQPPLSTHIKDLETQLGTPLFIRHSRSVVLTEAGRVLMEEARKLLTNTHLALARVEKIGRGETGRIALGLVGTALWGNLRTLIHRFMQDNPDVEITFHEQSPDRQRVMLERHQLDMGLWRMAVDPPHGLKSLRLHQAAFQVALPCQHPLAACAAVPLAQLSHEPFITLPAAHSDWRFLHNICLRAGFTPTIVREAVEPQTVLALISMGLGITLMADSYAQIAWPGVVFRPLSEHIPADLYGVYHEAQITPAVSRLIATLRV</sequence>
<dbReference type="PRINTS" id="PR00039">
    <property type="entry name" value="HTHLYSR"/>
</dbReference>
<dbReference type="SUPFAM" id="SSF53850">
    <property type="entry name" value="Periplasmic binding protein-like II"/>
    <property type="match status" value="1"/>
</dbReference>
<accession>A0A2N5DWK0</accession>
<dbReference type="PANTHER" id="PTHR30346">
    <property type="entry name" value="TRANSCRIPTIONAL DUAL REGULATOR HCAR-RELATED"/>
    <property type="match status" value="1"/>
</dbReference>
<dbReference type="Proteomes" id="UP000234240">
    <property type="component" value="Unassembled WGS sequence"/>
</dbReference>
<evidence type="ECO:0000256" key="2">
    <source>
        <dbReference type="ARBA" id="ARBA00022491"/>
    </source>
</evidence>
<dbReference type="Gene3D" id="1.10.10.10">
    <property type="entry name" value="Winged helix-like DNA-binding domain superfamily/Winged helix DNA-binding domain"/>
    <property type="match status" value="1"/>
</dbReference>
<protein>
    <submittedName>
        <fullName evidence="7">LysR family transcriptional regulator</fullName>
    </submittedName>
</protein>
<feature type="domain" description="HTH lysR-type" evidence="6">
    <location>
        <begin position="7"/>
        <end position="64"/>
    </location>
</feature>
<evidence type="ECO:0000256" key="5">
    <source>
        <dbReference type="ARBA" id="ARBA00023163"/>
    </source>
</evidence>
<dbReference type="FunFam" id="1.10.10.10:FF:000001">
    <property type="entry name" value="LysR family transcriptional regulator"/>
    <property type="match status" value="1"/>
</dbReference>
<dbReference type="AlphaFoldDB" id="A0A2N5DWK0"/>